<evidence type="ECO:0000313" key="2">
    <source>
        <dbReference type="Proteomes" id="UP000628017"/>
    </source>
</evidence>
<organism evidence="1 2">
    <name type="scientific">Neptunicoccus cionae</name>
    <dbReference type="NCBI Taxonomy" id="2035344"/>
    <lineage>
        <taxon>Bacteria</taxon>
        <taxon>Pseudomonadati</taxon>
        <taxon>Pseudomonadota</taxon>
        <taxon>Alphaproteobacteria</taxon>
        <taxon>Rhodobacterales</taxon>
        <taxon>Paracoccaceae</taxon>
        <taxon>Neptunicoccus</taxon>
    </lineage>
</organism>
<accession>A0A916QVP3</accession>
<protein>
    <submittedName>
        <fullName evidence="1">Uncharacterized protein</fullName>
    </submittedName>
</protein>
<comment type="caution">
    <text evidence="1">The sequence shown here is derived from an EMBL/GenBank/DDBJ whole genome shotgun (WGS) entry which is preliminary data.</text>
</comment>
<dbReference type="AlphaFoldDB" id="A0A916QVP3"/>
<reference evidence="1" key="1">
    <citation type="journal article" date="2014" name="Int. J. Syst. Evol. Microbiol.">
        <title>Complete genome sequence of Corynebacterium casei LMG S-19264T (=DSM 44701T), isolated from a smear-ripened cheese.</title>
        <authorList>
            <consortium name="US DOE Joint Genome Institute (JGI-PGF)"/>
            <person name="Walter F."/>
            <person name="Albersmeier A."/>
            <person name="Kalinowski J."/>
            <person name="Ruckert C."/>
        </authorList>
    </citation>
    <scope>NUCLEOTIDE SEQUENCE</scope>
    <source>
        <strain evidence="1">CGMCC 1.15880</strain>
    </source>
</reference>
<proteinExistence type="predicted"/>
<sequence length="49" mass="5526">MSKWIHLFKDAPVLALARGEPAKGGWILVAEQIGVSPPALYRELARRRR</sequence>
<evidence type="ECO:0000313" key="1">
    <source>
        <dbReference type="EMBL" id="GGA14462.1"/>
    </source>
</evidence>
<dbReference type="Proteomes" id="UP000628017">
    <property type="component" value="Unassembled WGS sequence"/>
</dbReference>
<keyword evidence="2" id="KW-1185">Reference proteome</keyword>
<gene>
    <name evidence="1" type="ORF">GCM10011498_13350</name>
</gene>
<name>A0A916QVP3_9RHOB</name>
<dbReference type="EMBL" id="BMKA01000002">
    <property type="protein sequence ID" value="GGA14462.1"/>
    <property type="molecule type" value="Genomic_DNA"/>
</dbReference>
<reference evidence="1" key="2">
    <citation type="submission" date="2020-09" db="EMBL/GenBank/DDBJ databases">
        <authorList>
            <person name="Sun Q."/>
            <person name="Zhou Y."/>
        </authorList>
    </citation>
    <scope>NUCLEOTIDE SEQUENCE</scope>
    <source>
        <strain evidence="1">CGMCC 1.15880</strain>
    </source>
</reference>